<dbReference type="InterPro" id="IPR015943">
    <property type="entry name" value="WD40/YVTN_repeat-like_dom_sf"/>
</dbReference>
<dbReference type="EMBL" id="BAABJE010000015">
    <property type="protein sequence ID" value="GAA4801087.1"/>
    <property type="molecule type" value="Genomic_DNA"/>
</dbReference>
<keyword evidence="2 4" id="KW-0472">Membrane</keyword>
<comment type="function">
    <text evidence="4">Part of the outer membrane protein assembly complex, which is involved in assembly and insertion of beta-barrel proteins into the outer membrane.</text>
</comment>
<evidence type="ECO:0000256" key="1">
    <source>
        <dbReference type="ARBA" id="ARBA00022729"/>
    </source>
</evidence>
<sequence length="414" mass="43495">MSTSNTMNPTRFPQTRFPKVPSLRRNALLKVALLSAAVALSGCTTVKGWFEIGDKDAKAARKPVELTEFVPSTTVSRLWTADAGDGESRLGLTQSPAVADGRVYAAAVEGGVRAFDLQSGAQVWKYESKRALTGGPGAGDGLVVIGTLDGDVIALDAATGAEKWTAKVPNEVIAAPAIGQGTVLVRSNDGRVTAFDIASGQRRWFWNHDLPSLTIRGNDSPVFGPGFVFVGNDDGTLVALSLVDGRPLWDQPVGQPDGRTELDRMADVDGAPALDGATLYATSYKKQTLAVDAPTGRPLWSQDHGGAGRVGVAADRVIVADPAGVVWALDKSGGSALWQQAGLSRRNLSGAAVQGEFAVVGDYDGYLHWLRLDNGDFGARVRTGRDPVRAAPVVVDGILVVQNTAGGLSAWRLQ</sequence>
<feature type="domain" description="Pyrrolo-quinoline quinone repeat" evidence="5">
    <location>
        <begin position="109"/>
        <end position="340"/>
    </location>
</feature>
<dbReference type="SUPFAM" id="SSF50998">
    <property type="entry name" value="Quinoprotein alcohol dehydrogenase-like"/>
    <property type="match status" value="1"/>
</dbReference>
<keyword evidence="3 4" id="KW-0998">Cell outer membrane</keyword>
<name>A0ABP9BVF4_9GAMM</name>
<evidence type="ECO:0000259" key="5">
    <source>
        <dbReference type="Pfam" id="PF13360"/>
    </source>
</evidence>
<organism evidence="6 7">
    <name type="scientific">Lysobacter hankyongensis</name>
    <dbReference type="NCBI Taxonomy" id="1176535"/>
    <lineage>
        <taxon>Bacteria</taxon>
        <taxon>Pseudomonadati</taxon>
        <taxon>Pseudomonadota</taxon>
        <taxon>Gammaproteobacteria</taxon>
        <taxon>Lysobacterales</taxon>
        <taxon>Lysobacteraceae</taxon>
        <taxon>Lysobacter</taxon>
    </lineage>
</organism>
<dbReference type="Pfam" id="PF13360">
    <property type="entry name" value="PQQ_2"/>
    <property type="match status" value="1"/>
</dbReference>
<comment type="subunit">
    <text evidence="4">Part of the Bam complex.</text>
</comment>
<dbReference type="SMART" id="SM00564">
    <property type="entry name" value="PQQ"/>
    <property type="match status" value="7"/>
</dbReference>
<proteinExistence type="inferred from homology"/>
<dbReference type="PANTHER" id="PTHR34512">
    <property type="entry name" value="CELL SURFACE PROTEIN"/>
    <property type="match status" value="1"/>
</dbReference>
<dbReference type="Gene3D" id="2.130.10.10">
    <property type="entry name" value="YVTN repeat-like/Quinoprotein amine dehydrogenase"/>
    <property type="match status" value="1"/>
</dbReference>
<dbReference type="InterPro" id="IPR018391">
    <property type="entry name" value="PQQ_b-propeller_rpt"/>
</dbReference>
<dbReference type="InterPro" id="IPR002372">
    <property type="entry name" value="PQQ_rpt_dom"/>
</dbReference>
<reference evidence="7" key="1">
    <citation type="journal article" date="2019" name="Int. J. Syst. Evol. Microbiol.">
        <title>The Global Catalogue of Microorganisms (GCM) 10K type strain sequencing project: providing services to taxonomists for standard genome sequencing and annotation.</title>
        <authorList>
            <consortium name="The Broad Institute Genomics Platform"/>
            <consortium name="The Broad Institute Genome Sequencing Center for Infectious Disease"/>
            <person name="Wu L."/>
            <person name="Ma J."/>
        </authorList>
    </citation>
    <scope>NUCLEOTIDE SEQUENCE [LARGE SCALE GENOMIC DNA]</scope>
    <source>
        <strain evidence="7">JCM 18204</strain>
    </source>
</reference>
<dbReference type="NCBIfam" id="TIGR03300">
    <property type="entry name" value="assembly_YfgL"/>
    <property type="match status" value="1"/>
</dbReference>
<evidence type="ECO:0000256" key="3">
    <source>
        <dbReference type="ARBA" id="ARBA00023237"/>
    </source>
</evidence>
<evidence type="ECO:0000256" key="4">
    <source>
        <dbReference type="HAMAP-Rule" id="MF_00923"/>
    </source>
</evidence>
<accession>A0ABP9BVF4</accession>
<gene>
    <name evidence="4 6" type="primary">bamB</name>
    <name evidence="6" type="ORF">GCM10023307_29550</name>
</gene>
<evidence type="ECO:0000313" key="7">
    <source>
        <dbReference type="Proteomes" id="UP001499959"/>
    </source>
</evidence>
<evidence type="ECO:0000313" key="6">
    <source>
        <dbReference type="EMBL" id="GAA4801087.1"/>
    </source>
</evidence>
<dbReference type="PANTHER" id="PTHR34512:SF30">
    <property type="entry name" value="OUTER MEMBRANE PROTEIN ASSEMBLY FACTOR BAMB"/>
    <property type="match status" value="1"/>
</dbReference>
<comment type="similarity">
    <text evidence="4">Belongs to the BamB family.</text>
</comment>
<dbReference type="InterPro" id="IPR017687">
    <property type="entry name" value="BamB"/>
</dbReference>
<comment type="caution">
    <text evidence="6">The sequence shown here is derived from an EMBL/GenBank/DDBJ whole genome shotgun (WGS) entry which is preliminary data.</text>
</comment>
<protein>
    <recommendedName>
        <fullName evidence="4">Outer membrane protein assembly factor BamB</fullName>
    </recommendedName>
</protein>
<dbReference type="Proteomes" id="UP001499959">
    <property type="component" value="Unassembled WGS sequence"/>
</dbReference>
<dbReference type="HAMAP" id="MF_00923">
    <property type="entry name" value="OM_assembly_BamB"/>
    <property type="match status" value="1"/>
</dbReference>
<keyword evidence="1 4" id="KW-0732">Signal</keyword>
<evidence type="ECO:0000256" key="2">
    <source>
        <dbReference type="ARBA" id="ARBA00023136"/>
    </source>
</evidence>
<keyword evidence="7" id="KW-1185">Reference proteome</keyword>
<dbReference type="InterPro" id="IPR011047">
    <property type="entry name" value="Quinoprotein_ADH-like_sf"/>
</dbReference>
<comment type="subcellular location">
    <subcellularLocation>
        <location evidence="4">Cell outer membrane</location>
    </subcellularLocation>
</comment>